<evidence type="ECO:0000313" key="3">
    <source>
        <dbReference type="Proteomes" id="UP000598174"/>
    </source>
</evidence>
<evidence type="ECO:0000256" key="1">
    <source>
        <dbReference type="SAM" id="SignalP"/>
    </source>
</evidence>
<organism evidence="2 3">
    <name type="scientific">Paractinoplanes ferrugineus</name>
    <dbReference type="NCBI Taxonomy" id="113564"/>
    <lineage>
        <taxon>Bacteria</taxon>
        <taxon>Bacillati</taxon>
        <taxon>Actinomycetota</taxon>
        <taxon>Actinomycetes</taxon>
        <taxon>Micromonosporales</taxon>
        <taxon>Micromonosporaceae</taxon>
        <taxon>Paractinoplanes</taxon>
    </lineage>
</organism>
<feature type="chain" id="PRO_5037228585" evidence="1">
    <location>
        <begin position="36"/>
        <end position="458"/>
    </location>
</feature>
<proteinExistence type="predicted"/>
<protein>
    <submittedName>
        <fullName evidence="2">Uncharacterized protein</fullName>
    </submittedName>
</protein>
<accession>A0A919MI10</accession>
<keyword evidence="3" id="KW-1185">Reference proteome</keyword>
<comment type="caution">
    <text evidence="2">The sequence shown here is derived from an EMBL/GenBank/DDBJ whole genome shotgun (WGS) entry which is preliminary data.</text>
</comment>
<keyword evidence="1" id="KW-0732">Signal</keyword>
<sequence length="458" mass="48790">MENGTMRLASTPRRWAVIGLAMACLVVGSPVQAHADDTVAPTLTGTLRTPSGEPIADTLITVSVEPTAEQLLALPAGAEIEPTEVGWSWSFEDGTFYTWIADPATLLAAKDADGLISLVLTAPTDHGQVFYRSRVTIGDDGVMRPFADDVAADGDTEERQSSLSAMEAAPNGRPEFDLVSTQVEPEEVTNTAAVETGSQCPTGMICATGAPIEATGTARTDLPTYDASVAAANAQVSASGKTYDPDVWCGGNHWMRKKSKDVIGANVTVSDQATGSHTTGTWEYRTSKNTSLEVGVTNRKGSLVTTLGMTKGATTTATIKGTIAKNTRAEWYVSYGFNMYDVWCQNRQTGAKWWSGYTEYRPKGFTGNSNRRLWTPFSCSASYKNTIGGNMEISVAKDKTSTYTGSFGFGNAVGGNLKLSQTWSSGVTVGYKGDSSGFNICGYKGRWYTGVAKTREVA</sequence>
<reference evidence="2" key="1">
    <citation type="submission" date="2021-01" db="EMBL/GenBank/DDBJ databases">
        <title>Whole genome shotgun sequence of Actinoplanes ferrugineus NBRC 15555.</title>
        <authorList>
            <person name="Komaki H."/>
            <person name="Tamura T."/>
        </authorList>
    </citation>
    <scope>NUCLEOTIDE SEQUENCE</scope>
    <source>
        <strain evidence="2">NBRC 15555</strain>
    </source>
</reference>
<name>A0A919MI10_9ACTN</name>
<evidence type="ECO:0000313" key="2">
    <source>
        <dbReference type="EMBL" id="GIE13200.1"/>
    </source>
</evidence>
<feature type="signal peptide" evidence="1">
    <location>
        <begin position="1"/>
        <end position="35"/>
    </location>
</feature>
<dbReference type="AlphaFoldDB" id="A0A919MI10"/>
<dbReference type="EMBL" id="BOMM01000047">
    <property type="protein sequence ID" value="GIE13200.1"/>
    <property type="molecule type" value="Genomic_DNA"/>
</dbReference>
<dbReference type="Proteomes" id="UP000598174">
    <property type="component" value="Unassembled WGS sequence"/>
</dbReference>
<gene>
    <name evidence="2" type="ORF">Afe05nite_50400</name>
</gene>